<dbReference type="PROSITE" id="PS00631">
    <property type="entry name" value="CYTOSOL_AP"/>
    <property type="match status" value="1"/>
</dbReference>
<feature type="domain" description="Cytosol aminopeptidase" evidence="6">
    <location>
        <begin position="306"/>
        <end position="313"/>
    </location>
</feature>
<dbReference type="InterPro" id="IPR000819">
    <property type="entry name" value="Peptidase_M17_C"/>
</dbReference>
<evidence type="ECO:0000313" key="7">
    <source>
        <dbReference type="EMBL" id="MBU8873054.1"/>
    </source>
</evidence>
<evidence type="ECO:0000313" key="8">
    <source>
        <dbReference type="Proteomes" id="UP000727907"/>
    </source>
</evidence>
<name>A0ABS6IEM1_9HYPH</name>
<dbReference type="Proteomes" id="UP000727907">
    <property type="component" value="Unassembled WGS sequence"/>
</dbReference>
<dbReference type="EMBL" id="JAHOPB010000001">
    <property type="protein sequence ID" value="MBU8873054.1"/>
    <property type="molecule type" value="Genomic_DNA"/>
</dbReference>
<dbReference type="InterPro" id="IPR011356">
    <property type="entry name" value="Leucine_aapep/pepB"/>
</dbReference>
<keyword evidence="4" id="KW-0378">Hydrolase</keyword>
<sequence>MSLPFVDRSSSSLPLQFVARSKWGAWLKAQSGATRGWVESLGLAGSPADVAVLPGRDGKASGAVLVIPDAPTLWDFGALTAKLPVATWRLEGKTAPVSMTDVAVAIGLGAWKFERYRATKGKEGPRFVWPAGADKKLSTATIEAISMARDLITTPSSDMGPAELAAAAQKLARAHKAKIKVIVGDDLLKQNYPTIHAVGRASVRAPRLIDLTWGKASDPKVTLVGKGVCFDTGGLDLKPAAGMLMMKKDMGGAATVLAVASMIMATGLRVRLRVLVPAVENSVSGNAFRPMDVIRTRKGITVEIGNTDAEGRLILCDALDEGASEKPAMMIDCATLTGAARVALGPDLPALFCNDDKLANALIAAGEQITDPMWRMPLFAPYRQMLASKVADINNVSAGAFGGAITAALYLKEFVPNDVPWAHFDMMAWNNSSRPGRPEGGEAQVARAIYCTIADRFGK</sequence>
<evidence type="ECO:0000256" key="2">
    <source>
        <dbReference type="ARBA" id="ARBA00022438"/>
    </source>
</evidence>
<organism evidence="7 8">
    <name type="scientific">Reyranella humidisoli</name>
    <dbReference type="NCBI Taxonomy" id="2849149"/>
    <lineage>
        <taxon>Bacteria</taxon>
        <taxon>Pseudomonadati</taxon>
        <taxon>Pseudomonadota</taxon>
        <taxon>Alphaproteobacteria</taxon>
        <taxon>Hyphomicrobiales</taxon>
        <taxon>Reyranellaceae</taxon>
        <taxon>Reyranella</taxon>
    </lineage>
</organism>
<dbReference type="PANTHER" id="PTHR11963:SF20">
    <property type="entry name" value="PEPTIDASE B"/>
    <property type="match status" value="1"/>
</dbReference>
<keyword evidence="3" id="KW-0645">Protease</keyword>
<keyword evidence="5" id="KW-0464">Manganese</keyword>
<keyword evidence="2 7" id="KW-0031">Aminopeptidase</keyword>
<dbReference type="InterPro" id="IPR048816">
    <property type="entry name" value="Peptidase_M17_N_1"/>
</dbReference>
<keyword evidence="8" id="KW-1185">Reference proteome</keyword>
<proteinExistence type="inferred from homology"/>
<gene>
    <name evidence="7" type="ORF">KQ910_04735</name>
</gene>
<accession>A0ABS6IEM1</accession>
<protein>
    <submittedName>
        <fullName evidence="7">Leucyl aminopeptidase family protein</fullName>
    </submittedName>
</protein>
<comment type="similarity">
    <text evidence="1">Belongs to the peptidase M17 family.</text>
</comment>
<evidence type="ECO:0000259" key="6">
    <source>
        <dbReference type="PROSITE" id="PS00631"/>
    </source>
</evidence>
<comment type="caution">
    <text evidence="7">The sequence shown here is derived from an EMBL/GenBank/DDBJ whole genome shotgun (WGS) entry which is preliminary data.</text>
</comment>
<dbReference type="PANTHER" id="PTHR11963">
    <property type="entry name" value="LEUCINE AMINOPEPTIDASE-RELATED"/>
    <property type="match status" value="1"/>
</dbReference>
<dbReference type="Pfam" id="PF00883">
    <property type="entry name" value="Peptidase_M17"/>
    <property type="match status" value="1"/>
</dbReference>
<dbReference type="GO" id="GO:0004177">
    <property type="term" value="F:aminopeptidase activity"/>
    <property type="evidence" value="ECO:0007669"/>
    <property type="project" value="UniProtKB-KW"/>
</dbReference>
<evidence type="ECO:0000256" key="5">
    <source>
        <dbReference type="ARBA" id="ARBA00023211"/>
    </source>
</evidence>
<evidence type="ECO:0000256" key="1">
    <source>
        <dbReference type="ARBA" id="ARBA00009528"/>
    </source>
</evidence>
<dbReference type="Pfam" id="PF21337">
    <property type="entry name" value="Peptidase_M17_N_1"/>
    <property type="match status" value="1"/>
</dbReference>
<reference evidence="7 8" key="1">
    <citation type="submission" date="2021-06" db="EMBL/GenBank/DDBJ databases">
        <authorList>
            <person name="Lee D.H."/>
        </authorList>
    </citation>
    <scope>NUCLEOTIDE SEQUENCE [LARGE SCALE GENOMIC DNA]</scope>
    <source>
        <strain evidence="7 8">MMS21-HV4-11</strain>
    </source>
</reference>
<evidence type="ECO:0000256" key="3">
    <source>
        <dbReference type="ARBA" id="ARBA00022670"/>
    </source>
</evidence>
<evidence type="ECO:0000256" key="4">
    <source>
        <dbReference type="ARBA" id="ARBA00022801"/>
    </source>
</evidence>
<dbReference type="CDD" id="cd00433">
    <property type="entry name" value="Peptidase_M17"/>
    <property type="match status" value="1"/>
</dbReference>
<dbReference type="RefSeq" id="WP_216957322.1">
    <property type="nucleotide sequence ID" value="NZ_JAHOPB010000001.1"/>
</dbReference>